<feature type="transmembrane region" description="Helical" evidence="1">
    <location>
        <begin position="6"/>
        <end position="28"/>
    </location>
</feature>
<evidence type="ECO:0000313" key="3">
    <source>
        <dbReference type="Proteomes" id="UP000662572"/>
    </source>
</evidence>
<feature type="transmembrane region" description="Helical" evidence="1">
    <location>
        <begin position="64"/>
        <end position="84"/>
    </location>
</feature>
<feature type="transmembrane region" description="Helical" evidence="1">
    <location>
        <begin position="35"/>
        <end position="58"/>
    </location>
</feature>
<evidence type="ECO:0000313" key="2">
    <source>
        <dbReference type="EMBL" id="GGZ26443.1"/>
    </source>
</evidence>
<dbReference type="EMBL" id="BMZB01000001">
    <property type="protein sequence ID" value="GGZ26443.1"/>
    <property type="molecule type" value="Genomic_DNA"/>
</dbReference>
<evidence type="ECO:0000256" key="1">
    <source>
        <dbReference type="SAM" id="Phobius"/>
    </source>
</evidence>
<proteinExistence type="predicted"/>
<keyword evidence="3" id="KW-1185">Reference proteome</keyword>
<comment type="caution">
    <text evidence="2">The sequence shown here is derived from an EMBL/GenBank/DDBJ whole genome shotgun (WGS) entry which is preliminary data.</text>
</comment>
<dbReference type="Proteomes" id="UP000662572">
    <property type="component" value="Unassembled WGS sequence"/>
</dbReference>
<sequence length="92" mass="9667">MTDMQIGWIIAMATGALIGAVAGLIAIMAKTNSKLWFNVVLGVFGAIMTYTVSFLLGIGAGTAGAVVIGTAGAIFFLTAHHIILNRRTWAKW</sequence>
<reference evidence="2" key="1">
    <citation type="journal article" date="2014" name="Int. J. Syst. Evol. Microbiol.">
        <title>Complete genome sequence of Corynebacterium casei LMG S-19264T (=DSM 44701T), isolated from a smear-ripened cheese.</title>
        <authorList>
            <consortium name="US DOE Joint Genome Institute (JGI-PGF)"/>
            <person name="Walter F."/>
            <person name="Albersmeier A."/>
            <person name="Kalinowski J."/>
            <person name="Ruckert C."/>
        </authorList>
    </citation>
    <scope>NUCLEOTIDE SEQUENCE</scope>
    <source>
        <strain evidence="2">KCTC 32296</strain>
    </source>
</reference>
<reference evidence="2" key="2">
    <citation type="submission" date="2020-09" db="EMBL/GenBank/DDBJ databases">
        <authorList>
            <person name="Sun Q."/>
            <person name="Kim S."/>
        </authorList>
    </citation>
    <scope>NUCLEOTIDE SEQUENCE</scope>
    <source>
        <strain evidence="2">KCTC 32296</strain>
    </source>
</reference>
<keyword evidence="1" id="KW-1133">Transmembrane helix</keyword>
<keyword evidence="1" id="KW-0472">Membrane</keyword>
<protein>
    <recommendedName>
        <fullName evidence="4">GlsB/YeaQ/YmgE family stress response membrane protein</fullName>
    </recommendedName>
</protein>
<organism evidence="2 3">
    <name type="scientific">Asticcacaulis endophyticus</name>
    <dbReference type="NCBI Taxonomy" id="1395890"/>
    <lineage>
        <taxon>Bacteria</taxon>
        <taxon>Pseudomonadati</taxon>
        <taxon>Pseudomonadota</taxon>
        <taxon>Alphaproteobacteria</taxon>
        <taxon>Caulobacterales</taxon>
        <taxon>Caulobacteraceae</taxon>
        <taxon>Asticcacaulis</taxon>
    </lineage>
</organism>
<evidence type="ECO:0008006" key="4">
    <source>
        <dbReference type="Google" id="ProtNLM"/>
    </source>
</evidence>
<dbReference type="AlphaFoldDB" id="A0A918Q052"/>
<gene>
    <name evidence="2" type="ORF">GCM10011273_09970</name>
</gene>
<dbReference type="RefSeq" id="WP_189485236.1">
    <property type="nucleotide sequence ID" value="NZ_BMZB01000001.1"/>
</dbReference>
<name>A0A918Q052_9CAUL</name>
<accession>A0A918Q052</accession>
<keyword evidence="1" id="KW-0812">Transmembrane</keyword>